<dbReference type="Proteomes" id="UP000256779">
    <property type="component" value="Unassembled WGS sequence"/>
</dbReference>
<dbReference type="PANTHER" id="PTHR30469:SF33">
    <property type="entry name" value="SLR1207 PROTEIN"/>
    <property type="match status" value="1"/>
</dbReference>
<organism evidence="2 3">
    <name type="scientific">Marinoscillum furvescens DSM 4134</name>
    <dbReference type="NCBI Taxonomy" id="1122208"/>
    <lineage>
        <taxon>Bacteria</taxon>
        <taxon>Pseudomonadati</taxon>
        <taxon>Bacteroidota</taxon>
        <taxon>Cytophagia</taxon>
        <taxon>Cytophagales</taxon>
        <taxon>Reichenbachiellaceae</taxon>
        <taxon>Marinoscillum</taxon>
    </lineage>
</organism>
<comment type="caution">
    <text evidence="2">The sequence shown here is derived from an EMBL/GenBank/DDBJ whole genome shotgun (WGS) entry which is preliminary data.</text>
</comment>
<dbReference type="EMBL" id="QREG01000019">
    <property type="protein sequence ID" value="RED94934.1"/>
    <property type="molecule type" value="Genomic_DNA"/>
</dbReference>
<dbReference type="Gene3D" id="2.40.30.170">
    <property type="match status" value="1"/>
</dbReference>
<dbReference type="NCBIfam" id="TIGR01730">
    <property type="entry name" value="RND_mfp"/>
    <property type="match status" value="1"/>
</dbReference>
<dbReference type="AlphaFoldDB" id="A0A3D9KZU7"/>
<dbReference type="PANTHER" id="PTHR30469">
    <property type="entry name" value="MULTIDRUG RESISTANCE PROTEIN MDTA"/>
    <property type="match status" value="1"/>
</dbReference>
<reference evidence="2 3" key="1">
    <citation type="submission" date="2018-07" db="EMBL/GenBank/DDBJ databases">
        <title>Genomic Encyclopedia of Type Strains, Phase IV (KMG-IV): sequencing the most valuable type-strain genomes for metagenomic binning, comparative biology and taxonomic classification.</title>
        <authorList>
            <person name="Goeker M."/>
        </authorList>
    </citation>
    <scope>NUCLEOTIDE SEQUENCE [LARGE SCALE GENOMIC DNA]</scope>
    <source>
        <strain evidence="2 3">DSM 4134</strain>
    </source>
</reference>
<dbReference type="InterPro" id="IPR006143">
    <property type="entry name" value="RND_pump_MFP"/>
</dbReference>
<dbReference type="SUPFAM" id="SSF111369">
    <property type="entry name" value="HlyD-like secretion proteins"/>
    <property type="match status" value="1"/>
</dbReference>
<keyword evidence="3" id="KW-1185">Reference proteome</keyword>
<accession>A0A3D9KZU7</accession>
<proteinExistence type="inferred from homology"/>
<dbReference type="GO" id="GO:0015562">
    <property type="term" value="F:efflux transmembrane transporter activity"/>
    <property type="evidence" value="ECO:0007669"/>
    <property type="project" value="TreeGrafter"/>
</dbReference>
<dbReference type="Gene3D" id="2.40.420.20">
    <property type="match status" value="1"/>
</dbReference>
<evidence type="ECO:0000313" key="3">
    <source>
        <dbReference type="Proteomes" id="UP000256779"/>
    </source>
</evidence>
<gene>
    <name evidence="2" type="ORF">C7460_11946</name>
</gene>
<sequence>MITHHLLTLASVQIFLVYDYLLIELWSLEQITIIKWGSTLFLNAVNKMNSVVTKMSNIVEIRYDAVLNTKNILRRFLFELVDMKPRTMFFTLWIFFLAACTNSSPRETNADVRRKYEEKKKLVEVVLLKKSTFPRQYISNGTLSALQKSDLRFGITGQIDKVFVSNGSPVKKGQVIARLAQTEILLQHQQAQTNYQKAKMDFEDALIGQGYALGDTTAVPKKVYYAASIRSGHTAAKSALEEAEFRLEQTVMKAPFTGVAANIAQKQYEQLNGGEAFCKLVDLKRMEVAFQLTETEIREVVKGDSVKVYPLAHEEGYGGVITELNPIVDEHGLIQLKAVIENPGHLMDGMNVKVIVEKQIPDQLVVPKSAVVLRQNQEVLFKVVNGKAYWTYVHTGLENSMSFTVKANTEKGASLDVGDTVIVSGNLNLAHESNVTINHNSKSDF</sequence>
<dbReference type="Gene3D" id="1.10.287.470">
    <property type="entry name" value="Helix hairpin bin"/>
    <property type="match status" value="1"/>
</dbReference>
<dbReference type="GO" id="GO:1990281">
    <property type="term" value="C:efflux pump complex"/>
    <property type="evidence" value="ECO:0007669"/>
    <property type="project" value="TreeGrafter"/>
</dbReference>
<dbReference type="Gene3D" id="2.40.50.100">
    <property type="match status" value="1"/>
</dbReference>
<comment type="similarity">
    <text evidence="1">Belongs to the membrane fusion protein (MFP) (TC 8.A.1) family.</text>
</comment>
<name>A0A3D9KZU7_MARFU</name>
<evidence type="ECO:0000313" key="2">
    <source>
        <dbReference type="EMBL" id="RED94934.1"/>
    </source>
</evidence>
<evidence type="ECO:0000256" key="1">
    <source>
        <dbReference type="ARBA" id="ARBA00009477"/>
    </source>
</evidence>
<protein>
    <submittedName>
        <fullName evidence="2">RND family efflux transporter MFP subunit</fullName>
    </submittedName>
</protein>